<feature type="active site" description="Proton acceptor" evidence="16">
    <location>
        <position position="622"/>
    </location>
</feature>
<dbReference type="InterPro" id="IPR012400">
    <property type="entry name" value="Long_Oxdase"/>
</dbReference>
<reference evidence="19" key="1">
    <citation type="journal article" date="2019" name="G3 (Bethesda)">
        <title>Genome Assemblies of Two Rare Opportunistic Yeast Pathogens: Diutina rugosa (syn. Candida rugosa) and Trichomonascus ciferrii (syn. Candida ciferrii).</title>
        <authorList>
            <person name="Mixao V."/>
            <person name="Saus E."/>
            <person name="Hansen A.P."/>
            <person name="Lass-Florl C."/>
            <person name="Gabaldon T."/>
        </authorList>
    </citation>
    <scope>NUCLEOTIDE SEQUENCE</scope>
    <source>
        <strain evidence="19">CBS 4856</strain>
    </source>
</reference>
<comment type="subcellular location">
    <subcellularLocation>
        <location evidence="5">Membrane</location>
    </subcellularLocation>
    <subcellularLocation>
        <location evidence="4">Peroxisome matrix</location>
    </subcellularLocation>
</comment>
<keyword evidence="20" id="KW-1185">Reference proteome</keyword>
<comment type="caution">
    <text evidence="19">The sequence shown here is derived from an EMBL/GenBank/DDBJ whole genome shotgun (WGS) entry which is preliminary data.</text>
</comment>
<proteinExistence type="inferred from homology"/>
<evidence type="ECO:0000256" key="13">
    <source>
        <dbReference type="ARBA" id="ARBA00023095"/>
    </source>
</evidence>
<keyword evidence="13" id="KW-0485">Methanol utilization</keyword>
<dbReference type="EMBL" id="SWFS01000083">
    <property type="protein sequence ID" value="KAA8916751.1"/>
    <property type="molecule type" value="Genomic_DNA"/>
</dbReference>
<evidence type="ECO:0000256" key="5">
    <source>
        <dbReference type="ARBA" id="ARBA00004370"/>
    </source>
</evidence>
<protein>
    <recommendedName>
        <fullName evidence="15">Long-chain-alcohol oxidase</fullName>
        <ecNumber evidence="15">1.1.3.20</ecNumber>
    </recommendedName>
</protein>
<evidence type="ECO:0000256" key="4">
    <source>
        <dbReference type="ARBA" id="ARBA00004253"/>
    </source>
</evidence>
<comment type="similarity">
    <text evidence="7 15">Belongs to the GMC oxidoreductase family.</text>
</comment>
<evidence type="ECO:0000259" key="18">
    <source>
        <dbReference type="Pfam" id="PF05199"/>
    </source>
</evidence>
<evidence type="ECO:0000256" key="8">
    <source>
        <dbReference type="ARBA" id="ARBA00022630"/>
    </source>
</evidence>
<dbReference type="InterPro" id="IPR007867">
    <property type="entry name" value="GMC_OxRtase_C"/>
</dbReference>
<dbReference type="GO" id="GO:0005782">
    <property type="term" value="C:peroxisomal matrix"/>
    <property type="evidence" value="ECO:0007669"/>
    <property type="project" value="UniProtKB-SubCell"/>
</dbReference>
<keyword evidence="12 15" id="KW-0560">Oxidoreductase</keyword>
<feature type="domain" description="Glucose-methanol-choline oxidoreductase N-terminal" evidence="17">
    <location>
        <begin position="229"/>
        <end position="444"/>
    </location>
</feature>
<evidence type="ECO:0000256" key="16">
    <source>
        <dbReference type="PIRSR" id="PIRSR028937-1"/>
    </source>
</evidence>
<dbReference type="InterPro" id="IPR000172">
    <property type="entry name" value="GMC_OxRdtase_N"/>
</dbReference>
<organism evidence="19 20">
    <name type="scientific">Trichomonascus ciferrii</name>
    <dbReference type="NCBI Taxonomy" id="44093"/>
    <lineage>
        <taxon>Eukaryota</taxon>
        <taxon>Fungi</taxon>
        <taxon>Dikarya</taxon>
        <taxon>Ascomycota</taxon>
        <taxon>Saccharomycotina</taxon>
        <taxon>Dipodascomycetes</taxon>
        <taxon>Dipodascales</taxon>
        <taxon>Trichomonascaceae</taxon>
        <taxon>Trichomonascus</taxon>
        <taxon>Trichomonascus ciferrii complex</taxon>
    </lineage>
</organism>
<evidence type="ECO:0000256" key="12">
    <source>
        <dbReference type="ARBA" id="ARBA00023002"/>
    </source>
</evidence>
<dbReference type="InterPro" id="IPR036188">
    <property type="entry name" value="FAD/NAD-bd_sf"/>
</dbReference>
<evidence type="ECO:0000256" key="9">
    <source>
        <dbReference type="ARBA" id="ARBA00022692"/>
    </source>
</evidence>
<evidence type="ECO:0000313" key="20">
    <source>
        <dbReference type="Proteomes" id="UP000761534"/>
    </source>
</evidence>
<accession>A0A642VA95</accession>
<keyword evidence="8" id="KW-0285">Flavoprotein</keyword>
<comment type="pathway">
    <text evidence="6">Energy metabolism; methane degradation.</text>
</comment>
<evidence type="ECO:0000256" key="7">
    <source>
        <dbReference type="ARBA" id="ARBA00010790"/>
    </source>
</evidence>
<dbReference type="GO" id="GO:0050660">
    <property type="term" value="F:flavin adenine dinucleotide binding"/>
    <property type="evidence" value="ECO:0007669"/>
    <property type="project" value="InterPro"/>
</dbReference>
<dbReference type="Proteomes" id="UP000761534">
    <property type="component" value="Unassembled WGS sequence"/>
</dbReference>
<dbReference type="GO" id="GO:0015945">
    <property type="term" value="P:methanol metabolic process"/>
    <property type="evidence" value="ECO:0007669"/>
    <property type="project" value="UniProtKB-KW"/>
</dbReference>
<evidence type="ECO:0000256" key="10">
    <source>
        <dbReference type="ARBA" id="ARBA00022827"/>
    </source>
</evidence>
<dbReference type="GO" id="GO:0047639">
    <property type="term" value="F:alcohol oxidase activity"/>
    <property type="evidence" value="ECO:0007669"/>
    <property type="project" value="UniProtKB-EC"/>
</dbReference>
<evidence type="ECO:0000256" key="1">
    <source>
        <dbReference type="ARBA" id="ARBA00000920"/>
    </source>
</evidence>
<evidence type="ECO:0000313" key="19">
    <source>
        <dbReference type="EMBL" id="KAA8916751.1"/>
    </source>
</evidence>
<keyword evidence="10" id="KW-0274">FAD</keyword>
<comment type="catalytic activity">
    <reaction evidence="1 15">
        <text>a long-chain primary fatty alcohol + O2 = a long-chain fatty aldehyde + H2O2</text>
        <dbReference type="Rhea" id="RHEA:22756"/>
        <dbReference type="ChEBI" id="CHEBI:15379"/>
        <dbReference type="ChEBI" id="CHEBI:16240"/>
        <dbReference type="ChEBI" id="CHEBI:17176"/>
        <dbReference type="ChEBI" id="CHEBI:77396"/>
        <dbReference type="EC" id="1.1.3.20"/>
    </reaction>
</comment>
<evidence type="ECO:0000256" key="2">
    <source>
        <dbReference type="ARBA" id="ARBA00001411"/>
    </source>
</evidence>
<evidence type="ECO:0000256" key="14">
    <source>
        <dbReference type="ARBA" id="ARBA00023136"/>
    </source>
</evidence>
<comment type="function">
    <text evidence="3">Long-chain fatty alcohol oxidase involved in the omega-oxidation pathway of lipid degradation.</text>
</comment>
<dbReference type="SUPFAM" id="SSF51905">
    <property type="entry name" value="FAD/NAD(P)-binding domain"/>
    <property type="match status" value="1"/>
</dbReference>
<dbReference type="VEuPathDB" id="FungiDB:TRICI_001107"/>
<dbReference type="AlphaFoldDB" id="A0A642VA95"/>
<dbReference type="GO" id="GO:0046188">
    <property type="term" value="P:methane catabolic process"/>
    <property type="evidence" value="ECO:0007669"/>
    <property type="project" value="UniProtKB-UniPathway"/>
</dbReference>
<dbReference type="GO" id="GO:0046577">
    <property type="term" value="F:long-chain-alcohol oxidase activity"/>
    <property type="evidence" value="ECO:0007669"/>
    <property type="project" value="UniProtKB-EC"/>
</dbReference>
<comment type="catalytic activity">
    <reaction evidence="2">
        <text>a primary alcohol + O2 = an aldehyde + H2O2</text>
        <dbReference type="Rhea" id="RHEA:19829"/>
        <dbReference type="ChEBI" id="CHEBI:15379"/>
        <dbReference type="ChEBI" id="CHEBI:15734"/>
        <dbReference type="ChEBI" id="CHEBI:16240"/>
        <dbReference type="ChEBI" id="CHEBI:17478"/>
        <dbReference type="EC" id="1.1.3.13"/>
    </reaction>
</comment>
<dbReference type="OrthoDB" id="269227at2759"/>
<evidence type="ECO:0000256" key="3">
    <source>
        <dbReference type="ARBA" id="ARBA00003842"/>
    </source>
</evidence>
<dbReference type="PANTHER" id="PTHR46056:SF12">
    <property type="entry name" value="LONG-CHAIN-ALCOHOL OXIDASE"/>
    <property type="match status" value="1"/>
</dbReference>
<gene>
    <name evidence="19" type="ORF">TRICI_001107</name>
</gene>
<evidence type="ECO:0000256" key="15">
    <source>
        <dbReference type="PIRNR" id="PIRNR028937"/>
    </source>
</evidence>
<sequence length="694" mass="76197">MTDRLNENDWKTLLAIADTFLPAVEGSSLKGLIKDSSVDADELGTMCASAVPGFKECLTKSLALAPTAALNQLLIAIKVLGHKPTAVVLTGSARKLFRDMDYKEREHVLLNWHYSVFGALKKMFRSLHALCSTSYIRVNPLLHKAMGHPMVEPRLEEMNFDAHPRYDILDFGRYATAAEIETDVVIIGSGSGAGVVANRLCRDGHNVLVLEKGSYYHQSELNFNEDDAYANLYENSGVLQTEDNSMMVLAGATLGGGSTVNWSASLRTPRNVRQQWGQMAGWYEDKVYDEAMDYVMDKMGCSTEDIEEHSFSNKIILEGSEKLKYKAAEVPQNSGGHAHNCGYCSHGCASGEKQGAVVCWLREAVDTGRCKVIDNTTVLNIVHNKRGHAIGVNGKVTTESREISLNVRAKQVVSSCGSLQTPLLLKRSGFKNRHIGKGLKLHPVSVIFGEYPDRELNAFEKPIMTAVCTEFDDLDGRGHGPKIEALLHHPMLEYNFIPWRGGPGYRQDLLRYNNLAAMLIITRDRGCGSVSYKQDKPTTPSINYSPSKYDCQAILEGCIGGANLNYVQGATRIIPPFSTVPIFETHKPVEERSINDKDYQAWVNKMKHATSEPLSTPFGSAHQMSSCRMSDRGPKYSAVDGKGRLWECPNVFVADASVLPSASGVNPMISTMASAHVIAGNISAALTKKTSPKL</sequence>
<evidence type="ECO:0000256" key="6">
    <source>
        <dbReference type="ARBA" id="ARBA00005144"/>
    </source>
</evidence>
<dbReference type="PANTHER" id="PTHR46056">
    <property type="entry name" value="LONG-CHAIN-ALCOHOL OXIDASE"/>
    <property type="match status" value="1"/>
</dbReference>
<keyword evidence="11" id="KW-1133">Transmembrane helix</keyword>
<evidence type="ECO:0000256" key="11">
    <source>
        <dbReference type="ARBA" id="ARBA00022989"/>
    </source>
</evidence>
<name>A0A642VA95_9ASCO</name>
<dbReference type="UniPathway" id="UPA00147"/>
<evidence type="ECO:0000259" key="17">
    <source>
        <dbReference type="Pfam" id="PF00732"/>
    </source>
</evidence>
<dbReference type="EC" id="1.1.3.20" evidence="15"/>
<keyword evidence="14" id="KW-0472">Membrane</keyword>
<keyword evidence="9" id="KW-0812">Transmembrane</keyword>
<dbReference type="Gene3D" id="3.50.50.60">
    <property type="entry name" value="FAD/NAD(P)-binding domain"/>
    <property type="match status" value="2"/>
</dbReference>
<dbReference type="GO" id="GO:0016020">
    <property type="term" value="C:membrane"/>
    <property type="evidence" value="ECO:0007669"/>
    <property type="project" value="UniProtKB-SubCell"/>
</dbReference>
<dbReference type="Pfam" id="PF00732">
    <property type="entry name" value="GMC_oxred_N"/>
    <property type="match status" value="1"/>
</dbReference>
<dbReference type="Pfam" id="PF05199">
    <property type="entry name" value="GMC_oxred_C"/>
    <property type="match status" value="1"/>
</dbReference>
<feature type="domain" description="Glucose-methanol-choline oxidoreductase C-terminal" evidence="18">
    <location>
        <begin position="528"/>
        <end position="675"/>
    </location>
</feature>
<dbReference type="PIRSF" id="PIRSF028937">
    <property type="entry name" value="Lg_Ch_AO"/>
    <property type="match status" value="1"/>
</dbReference>